<dbReference type="EMBL" id="CAJHJT010000012">
    <property type="protein sequence ID" value="CAD6996664.1"/>
    <property type="molecule type" value="Genomic_DNA"/>
</dbReference>
<gene>
    <name evidence="1" type="ORF">CCAP1982_LOCUS5348</name>
</gene>
<proteinExistence type="predicted"/>
<name>A0A811UCQ6_CERCA</name>
<protein>
    <submittedName>
        <fullName evidence="1">(Mediterranean fruit fly) hypothetical protein</fullName>
    </submittedName>
</protein>
<accession>A0A811UCQ6</accession>
<dbReference type="Proteomes" id="UP000606786">
    <property type="component" value="Unassembled WGS sequence"/>
</dbReference>
<evidence type="ECO:0000313" key="1">
    <source>
        <dbReference type="EMBL" id="CAD6996664.1"/>
    </source>
</evidence>
<comment type="caution">
    <text evidence="1">The sequence shown here is derived from an EMBL/GenBank/DDBJ whole genome shotgun (WGS) entry which is preliminary data.</text>
</comment>
<evidence type="ECO:0000313" key="2">
    <source>
        <dbReference type="Proteomes" id="UP000606786"/>
    </source>
</evidence>
<organism evidence="1 2">
    <name type="scientific">Ceratitis capitata</name>
    <name type="common">Mediterranean fruit fly</name>
    <name type="synonym">Tephritis capitata</name>
    <dbReference type="NCBI Taxonomy" id="7213"/>
    <lineage>
        <taxon>Eukaryota</taxon>
        <taxon>Metazoa</taxon>
        <taxon>Ecdysozoa</taxon>
        <taxon>Arthropoda</taxon>
        <taxon>Hexapoda</taxon>
        <taxon>Insecta</taxon>
        <taxon>Pterygota</taxon>
        <taxon>Neoptera</taxon>
        <taxon>Endopterygota</taxon>
        <taxon>Diptera</taxon>
        <taxon>Brachycera</taxon>
        <taxon>Muscomorpha</taxon>
        <taxon>Tephritoidea</taxon>
        <taxon>Tephritidae</taxon>
        <taxon>Ceratitis</taxon>
        <taxon>Ceratitis</taxon>
    </lineage>
</organism>
<dbReference type="AlphaFoldDB" id="A0A811UCQ6"/>
<sequence length="104" mass="11598">MVEAFTNGRSTIAELPREITIETLTKVCGGTILFKDKSRMLFEITCKAKELATIRVEMDVLLEIPIMLLPTRGSLGVSPDFSVPEYIRKKLQNVGVESDQRGIV</sequence>
<reference evidence="1" key="1">
    <citation type="submission" date="2020-11" db="EMBL/GenBank/DDBJ databases">
        <authorList>
            <person name="Whitehead M."/>
        </authorList>
    </citation>
    <scope>NUCLEOTIDE SEQUENCE</scope>
    <source>
        <strain evidence="1">EGII</strain>
    </source>
</reference>
<keyword evidence="2" id="KW-1185">Reference proteome</keyword>